<dbReference type="AlphaFoldDB" id="A0AAV4DQQ7"/>
<reference evidence="1 2" key="1">
    <citation type="journal article" date="2021" name="Elife">
        <title>Chloroplast acquisition without the gene transfer in kleptoplastic sea slugs, Plakobranchus ocellatus.</title>
        <authorList>
            <person name="Maeda T."/>
            <person name="Takahashi S."/>
            <person name="Yoshida T."/>
            <person name="Shimamura S."/>
            <person name="Takaki Y."/>
            <person name="Nagai Y."/>
            <person name="Toyoda A."/>
            <person name="Suzuki Y."/>
            <person name="Arimoto A."/>
            <person name="Ishii H."/>
            <person name="Satoh N."/>
            <person name="Nishiyama T."/>
            <person name="Hasebe M."/>
            <person name="Maruyama T."/>
            <person name="Minagawa J."/>
            <person name="Obokata J."/>
            <person name="Shigenobu S."/>
        </authorList>
    </citation>
    <scope>NUCLEOTIDE SEQUENCE [LARGE SCALE GENOMIC DNA]</scope>
</reference>
<evidence type="ECO:0000313" key="2">
    <source>
        <dbReference type="Proteomes" id="UP000735302"/>
    </source>
</evidence>
<protein>
    <submittedName>
        <fullName evidence="1">Uncharacterized protein</fullName>
    </submittedName>
</protein>
<evidence type="ECO:0000313" key="1">
    <source>
        <dbReference type="EMBL" id="GFO46432.1"/>
    </source>
</evidence>
<gene>
    <name evidence="1" type="ORF">PoB_007293700</name>
</gene>
<sequence length="106" mass="12289">MVQNNICHENEMVSKQMDRQIPQRKKLMLHESQVYLLENNLRIWGLFWDQAQSGQVVEASDVGPVAFSVSCTGHPTGHGAVMIRRGEGKGRRWARWMRQSILNWEI</sequence>
<keyword evidence="2" id="KW-1185">Reference proteome</keyword>
<dbReference type="EMBL" id="BLXT01008186">
    <property type="protein sequence ID" value="GFO46432.1"/>
    <property type="molecule type" value="Genomic_DNA"/>
</dbReference>
<name>A0AAV4DQQ7_9GAST</name>
<comment type="caution">
    <text evidence="1">The sequence shown here is derived from an EMBL/GenBank/DDBJ whole genome shotgun (WGS) entry which is preliminary data.</text>
</comment>
<dbReference type="Proteomes" id="UP000735302">
    <property type="component" value="Unassembled WGS sequence"/>
</dbReference>
<accession>A0AAV4DQQ7</accession>
<organism evidence="1 2">
    <name type="scientific">Plakobranchus ocellatus</name>
    <dbReference type="NCBI Taxonomy" id="259542"/>
    <lineage>
        <taxon>Eukaryota</taxon>
        <taxon>Metazoa</taxon>
        <taxon>Spiralia</taxon>
        <taxon>Lophotrochozoa</taxon>
        <taxon>Mollusca</taxon>
        <taxon>Gastropoda</taxon>
        <taxon>Heterobranchia</taxon>
        <taxon>Euthyneura</taxon>
        <taxon>Panpulmonata</taxon>
        <taxon>Sacoglossa</taxon>
        <taxon>Placobranchoidea</taxon>
        <taxon>Plakobranchidae</taxon>
        <taxon>Plakobranchus</taxon>
    </lineage>
</organism>
<proteinExistence type="predicted"/>